<comment type="similarity">
    <text evidence="2 6">Belongs to the GINS4/SLD5 family.</text>
</comment>
<feature type="domain" description="GINS subunit" evidence="8">
    <location>
        <begin position="70"/>
        <end position="145"/>
    </location>
</feature>
<gene>
    <name evidence="11" type="primary">Sld5</name>
</gene>
<dbReference type="Proteomes" id="UP000694866">
    <property type="component" value="Unplaced"/>
</dbReference>
<dbReference type="CDD" id="cd11711">
    <property type="entry name" value="GINS_A_Sld5"/>
    <property type="match status" value="1"/>
</dbReference>
<evidence type="ECO:0000256" key="6">
    <source>
        <dbReference type="PIRNR" id="PIRNR007764"/>
    </source>
</evidence>
<dbReference type="InterPro" id="IPR021151">
    <property type="entry name" value="GINS_A"/>
</dbReference>
<sequence length="220" mass="25312">MEEGLGAVEDLSLTDTSDDGEERTAAELLTDMENAWINEKFAPEILPHKSNHVDCLLHHITYMDENLKRLPRGDLRLTIHKMEIDRIRYLISSYLRIRLEKIERNVIEILKSEGQRNAASRYLTDNELKYANEYAVNMETLFKSLVLQHVPQNFQELEVDKLSIKPQMNAHVFLRANRTIEGIIIPGTVDEELDFVQGSQHIIQYTAVADLVKNGSVQLI</sequence>
<keyword evidence="10" id="KW-1185">Reference proteome</keyword>
<comment type="function">
    <text evidence="6">The GINS complex plays an essential role in the initiation of DNA replication.</text>
</comment>
<evidence type="ECO:0000256" key="5">
    <source>
        <dbReference type="ARBA" id="ARBA00023242"/>
    </source>
</evidence>
<dbReference type="InterPro" id="IPR036224">
    <property type="entry name" value="GINS_bundle-like_dom_sf"/>
</dbReference>
<dbReference type="GO" id="GO:0000727">
    <property type="term" value="P:double-strand break repair via break-induced replication"/>
    <property type="evidence" value="ECO:0007669"/>
    <property type="project" value="TreeGrafter"/>
</dbReference>
<evidence type="ECO:0000256" key="3">
    <source>
        <dbReference type="ARBA" id="ARBA00014804"/>
    </source>
</evidence>
<dbReference type="OrthoDB" id="338231at2759"/>
<evidence type="ECO:0000256" key="4">
    <source>
        <dbReference type="ARBA" id="ARBA00022705"/>
    </source>
</evidence>
<evidence type="ECO:0000256" key="7">
    <source>
        <dbReference type="SAM" id="MobiDB-lite"/>
    </source>
</evidence>
<dbReference type="KEGG" id="fas:105272281"/>
<dbReference type="InterPro" id="IPR038749">
    <property type="entry name" value="Sld5_GINS_A"/>
</dbReference>
<dbReference type="Pfam" id="PF16922">
    <property type="entry name" value="SLD5_C"/>
    <property type="match status" value="1"/>
</dbReference>
<feature type="domain" description="DNA replication complex GINS protein SLD5 C-terminal" evidence="9">
    <location>
        <begin position="166"/>
        <end position="220"/>
    </location>
</feature>
<accession>A0A9R1U9Q2</accession>
<dbReference type="InterPro" id="IPR008591">
    <property type="entry name" value="GINS_Sld5"/>
</dbReference>
<evidence type="ECO:0000313" key="11">
    <source>
        <dbReference type="RefSeq" id="XP_011312642.1"/>
    </source>
</evidence>
<dbReference type="GeneID" id="105272281"/>
<dbReference type="Gene3D" id="3.40.5.60">
    <property type="match status" value="1"/>
</dbReference>
<feature type="region of interest" description="Disordered" evidence="7">
    <location>
        <begin position="1"/>
        <end position="21"/>
    </location>
</feature>
<dbReference type="PIRSF" id="PIRSF007764">
    <property type="entry name" value="Sld5"/>
    <property type="match status" value="1"/>
</dbReference>
<evidence type="ECO:0000256" key="1">
    <source>
        <dbReference type="ARBA" id="ARBA00004123"/>
    </source>
</evidence>
<proteinExistence type="inferred from homology"/>
<evidence type="ECO:0000313" key="10">
    <source>
        <dbReference type="Proteomes" id="UP000694866"/>
    </source>
</evidence>
<evidence type="ECO:0000259" key="8">
    <source>
        <dbReference type="Pfam" id="PF05916"/>
    </source>
</evidence>
<dbReference type="GO" id="GO:0000811">
    <property type="term" value="C:GINS complex"/>
    <property type="evidence" value="ECO:0007669"/>
    <property type="project" value="UniProtKB-UniRule"/>
</dbReference>
<dbReference type="GO" id="GO:0006261">
    <property type="term" value="P:DNA-templated DNA replication"/>
    <property type="evidence" value="ECO:0007669"/>
    <property type="project" value="InterPro"/>
</dbReference>
<dbReference type="Gene3D" id="1.20.58.1030">
    <property type="match status" value="1"/>
</dbReference>
<dbReference type="SUPFAM" id="SSF158573">
    <property type="entry name" value="GINS helical bundle-like"/>
    <property type="match status" value="1"/>
</dbReference>
<dbReference type="CDD" id="cd21692">
    <property type="entry name" value="GINS_B_Sld5"/>
    <property type="match status" value="1"/>
</dbReference>
<keyword evidence="4 6" id="KW-0235">DNA replication</keyword>
<comment type="subcellular location">
    <subcellularLocation>
        <location evidence="1 6">Nucleus</location>
    </subcellularLocation>
</comment>
<evidence type="ECO:0000256" key="2">
    <source>
        <dbReference type="ARBA" id="ARBA00008187"/>
    </source>
</evidence>
<dbReference type="PANTHER" id="PTHR21206:SF0">
    <property type="entry name" value="DNA REPLICATION COMPLEX GINS PROTEIN SLD5"/>
    <property type="match status" value="1"/>
</dbReference>
<dbReference type="Pfam" id="PF05916">
    <property type="entry name" value="Sld5"/>
    <property type="match status" value="1"/>
</dbReference>
<dbReference type="RefSeq" id="XP_011312642.1">
    <property type="nucleotide sequence ID" value="XM_011314340.1"/>
</dbReference>
<keyword evidence="5 6" id="KW-0539">Nucleus</keyword>
<dbReference type="AlphaFoldDB" id="A0A9R1U9Q2"/>
<reference evidence="11" key="1">
    <citation type="submission" date="2025-08" db="UniProtKB">
        <authorList>
            <consortium name="RefSeq"/>
        </authorList>
    </citation>
    <scope>IDENTIFICATION</scope>
    <source>
        <strain evidence="11">USDA-PBARC FA_bdor</strain>
        <tissue evidence="11">Whole organism</tissue>
    </source>
</reference>
<protein>
    <recommendedName>
        <fullName evidence="3 6">DNA replication complex GINS protein SLD5</fullName>
    </recommendedName>
</protein>
<dbReference type="SUPFAM" id="SSF160059">
    <property type="entry name" value="PriA/YqbF domain"/>
    <property type="match status" value="1"/>
</dbReference>
<dbReference type="CTD" id="43166"/>
<name>A0A9R1U9Q2_9HYME</name>
<dbReference type="InterPro" id="IPR031633">
    <property type="entry name" value="SLD5_C"/>
</dbReference>
<organism evidence="10 11">
    <name type="scientific">Fopius arisanus</name>
    <dbReference type="NCBI Taxonomy" id="64838"/>
    <lineage>
        <taxon>Eukaryota</taxon>
        <taxon>Metazoa</taxon>
        <taxon>Ecdysozoa</taxon>
        <taxon>Arthropoda</taxon>
        <taxon>Hexapoda</taxon>
        <taxon>Insecta</taxon>
        <taxon>Pterygota</taxon>
        <taxon>Neoptera</taxon>
        <taxon>Endopterygota</taxon>
        <taxon>Hymenoptera</taxon>
        <taxon>Apocrita</taxon>
        <taxon>Ichneumonoidea</taxon>
        <taxon>Braconidae</taxon>
        <taxon>Opiinae</taxon>
        <taxon>Fopius</taxon>
    </lineage>
</organism>
<evidence type="ECO:0000259" key="9">
    <source>
        <dbReference type="Pfam" id="PF16922"/>
    </source>
</evidence>
<dbReference type="PANTHER" id="PTHR21206">
    <property type="entry name" value="SLD5 PROTEIN"/>
    <property type="match status" value="1"/>
</dbReference>